<keyword evidence="4" id="KW-1185">Reference proteome</keyword>
<dbReference type="SMART" id="SM00698">
    <property type="entry name" value="MORN"/>
    <property type="match status" value="5"/>
</dbReference>
<feature type="region of interest" description="Disordered" evidence="2">
    <location>
        <begin position="69"/>
        <end position="88"/>
    </location>
</feature>
<proteinExistence type="predicted"/>
<dbReference type="OrthoDB" id="203073at2759"/>
<feature type="compositionally biased region" description="Acidic residues" evidence="2">
    <location>
        <begin position="300"/>
        <end position="310"/>
    </location>
</feature>
<dbReference type="GO" id="GO:0005829">
    <property type="term" value="C:cytosol"/>
    <property type="evidence" value="ECO:0007669"/>
    <property type="project" value="TreeGrafter"/>
</dbReference>
<dbReference type="Proteomes" id="UP000186817">
    <property type="component" value="Unassembled WGS sequence"/>
</dbReference>
<accession>A0A1Q9DN66</accession>
<evidence type="ECO:0000256" key="1">
    <source>
        <dbReference type="ARBA" id="ARBA00022737"/>
    </source>
</evidence>
<organism evidence="3 4">
    <name type="scientific">Symbiodinium microadriaticum</name>
    <name type="common">Dinoflagellate</name>
    <name type="synonym">Zooxanthella microadriatica</name>
    <dbReference type="NCBI Taxonomy" id="2951"/>
    <lineage>
        <taxon>Eukaryota</taxon>
        <taxon>Sar</taxon>
        <taxon>Alveolata</taxon>
        <taxon>Dinophyceae</taxon>
        <taxon>Suessiales</taxon>
        <taxon>Symbiodiniaceae</taxon>
        <taxon>Symbiodinium</taxon>
    </lineage>
</organism>
<dbReference type="PANTHER" id="PTHR43215:SF14">
    <property type="entry name" value="RADIAL SPOKE HEAD 1 HOMOLOG"/>
    <property type="match status" value="1"/>
</dbReference>
<feature type="compositionally biased region" description="Basic and acidic residues" evidence="2">
    <location>
        <begin position="311"/>
        <end position="321"/>
    </location>
</feature>
<reference evidence="3 4" key="1">
    <citation type="submission" date="2016-02" db="EMBL/GenBank/DDBJ databases">
        <title>Genome analysis of coral dinoflagellate symbionts highlights evolutionary adaptations to a symbiotic lifestyle.</title>
        <authorList>
            <person name="Aranda M."/>
            <person name="Li Y."/>
            <person name="Liew Y.J."/>
            <person name="Baumgarten S."/>
            <person name="Simakov O."/>
            <person name="Wilson M."/>
            <person name="Piel J."/>
            <person name="Ashoor H."/>
            <person name="Bougouffa S."/>
            <person name="Bajic V.B."/>
            <person name="Ryu T."/>
            <person name="Ravasi T."/>
            <person name="Bayer T."/>
            <person name="Micklem G."/>
            <person name="Kim H."/>
            <person name="Bhak J."/>
            <person name="Lajeunesse T.C."/>
            <person name="Voolstra C.R."/>
        </authorList>
    </citation>
    <scope>NUCLEOTIDE SEQUENCE [LARGE SCALE GENOMIC DNA]</scope>
    <source>
        <strain evidence="3 4">CCMP2467</strain>
    </source>
</reference>
<keyword evidence="1" id="KW-0677">Repeat</keyword>
<dbReference type="PANTHER" id="PTHR43215">
    <property type="entry name" value="RADIAL SPOKE HEAD 1 HOMOLOG"/>
    <property type="match status" value="1"/>
</dbReference>
<dbReference type="InterPro" id="IPR003409">
    <property type="entry name" value="MORN"/>
</dbReference>
<comment type="caution">
    <text evidence="3">The sequence shown here is derived from an EMBL/GenBank/DDBJ whole genome shotgun (WGS) entry which is preliminary data.</text>
</comment>
<sequence>MNCGSWYMRQGTGLQRWTDGKTYVGEWENHVYHGPGALYNSFEESQLDQETRDAKAIYTGNWQDGKRHGHGTLRWEQDNSDRQRRGFGDRQFSGVTKVYEGNFRYDLFHGYGVMTLERTNLSPGKVPFPNFDPLYITSFEGEWDSDWLETDTEARKFSPLYENLHPLRDGRAQRDLKLHEVNNAHMKKKDQKFTRYFGPDPLGVQAAGDPIPDLALAFYQTKAGDAKHMSNGTAMYADFTVYEGEMKNGFPDGFGKMTQYDHEGGNKGKQVAYYEGHWQNGKFHGKGKYKTADGLVYTGEWDDHDEDQDQETTKRRPDHQETTSVWFAAGVGDPGPTAMTSPAATFQDADSSSIEVSVTNQETELHDLLAPIIRQQLDLWFERSHQQFQQTVTHMLEELSSRISVAPDLSSKLESSSVEEDKFKLPISPRSRKAEAISDPSADIEMLSTHLTDSVVSSSPPPPSRSAPMLPQLQEDEEVVPRKSVSLQPRNKVYILAFWKHLKGGTYRVLTLIL</sequence>
<dbReference type="Gene3D" id="2.20.110.10">
    <property type="entry name" value="Histone H3 K4-specific methyltransferase SET7/9 N-terminal domain"/>
    <property type="match status" value="1"/>
</dbReference>
<evidence type="ECO:0000256" key="2">
    <source>
        <dbReference type="SAM" id="MobiDB-lite"/>
    </source>
</evidence>
<feature type="region of interest" description="Disordered" evidence="2">
    <location>
        <begin position="300"/>
        <end position="322"/>
    </location>
</feature>
<dbReference type="AlphaFoldDB" id="A0A1Q9DN66"/>
<protein>
    <submittedName>
        <fullName evidence="3">Uncharacterized protein</fullName>
    </submittedName>
</protein>
<dbReference type="SUPFAM" id="SSF82185">
    <property type="entry name" value="Histone H3 K4-specific methyltransferase SET7/9 N-terminal domain"/>
    <property type="match status" value="2"/>
</dbReference>
<feature type="compositionally biased region" description="Basic and acidic residues" evidence="2">
    <location>
        <begin position="73"/>
        <end position="88"/>
    </location>
</feature>
<dbReference type="EMBL" id="LSRX01000460">
    <property type="protein sequence ID" value="OLP96616.1"/>
    <property type="molecule type" value="Genomic_DNA"/>
</dbReference>
<evidence type="ECO:0000313" key="3">
    <source>
        <dbReference type="EMBL" id="OLP96616.1"/>
    </source>
</evidence>
<dbReference type="Pfam" id="PF02493">
    <property type="entry name" value="MORN"/>
    <property type="match status" value="5"/>
</dbReference>
<dbReference type="OMA" id="CWENDAM"/>
<evidence type="ECO:0000313" key="4">
    <source>
        <dbReference type="Proteomes" id="UP000186817"/>
    </source>
</evidence>
<name>A0A1Q9DN66_SYMMI</name>
<gene>
    <name evidence="3" type="ORF">AK812_SmicGene21125</name>
</gene>